<evidence type="ECO:0000259" key="10">
    <source>
        <dbReference type="Pfam" id="PF23320"/>
    </source>
</evidence>
<feature type="region of interest" description="Disordered" evidence="8">
    <location>
        <begin position="620"/>
        <end position="707"/>
    </location>
</feature>
<dbReference type="Pfam" id="PF09733">
    <property type="entry name" value="VEFS-Box"/>
    <property type="match status" value="1"/>
</dbReference>
<evidence type="ECO:0000259" key="9">
    <source>
        <dbReference type="Pfam" id="PF09733"/>
    </source>
</evidence>
<evidence type="ECO:0000256" key="3">
    <source>
        <dbReference type="ARBA" id="ARBA00022771"/>
    </source>
</evidence>
<feature type="domain" description="Polycomb protein SUZ12-like zinc finger" evidence="10">
    <location>
        <begin position="348"/>
        <end position="414"/>
    </location>
</feature>
<feature type="compositionally biased region" description="Basic and acidic residues" evidence="8">
    <location>
        <begin position="638"/>
        <end position="685"/>
    </location>
</feature>
<proteinExistence type="inferred from homology"/>
<dbReference type="InterPro" id="IPR057540">
    <property type="entry name" value="Znf_SUZ12"/>
</dbReference>
<evidence type="ECO:0000313" key="11">
    <source>
        <dbReference type="EMBL" id="CAG9809552.1"/>
    </source>
</evidence>
<feature type="domain" description="Polycomb protein VEFS-Box" evidence="9">
    <location>
        <begin position="471"/>
        <end position="599"/>
    </location>
</feature>
<evidence type="ECO:0000256" key="1">
    <source>
        <dbReference type="ARBA" id="ARBA00007416"/>
    </source>
</evidence>
<dbReference type="PANTHER" id="PTHR22597">
    <property type="entry name" value="POLYCOMB GROUP PROTEIN"/>
    <property type="match status" value="1"/>
</dbReference>
<keyword evidence="7" id="KW-0804">Transcription</keyword>
<dbReference type="InterPro" id="IPR019135">
    <property type="entry name" value="Polycomb_protein_VEFS-Box"/>
</dbReference>
<reference evidence="11" key="2">
    <citation type="submission" date="2022-10" db="EMBL/GenBank/DDBJ databases">
        <authorList>
            <consortium name="ENA_rothamsted_submissions"/>
            <consortium name="culmorum"/>
            <person name="King R."/>
        </authorList>
    </citation>
    <scope>NUCLEOTIDE SEQUENCE</scope>
</reference>
<feature type="region of interest" description="Disordered" evidence="8">
    <location>
        <begin position="304"/>
        <end position="323"/>
    </location>
</feature>
<name>A0A9N9S443_9DIPT</name>
<keyword evidence="5" id="KW-0156">Chromatin regulator</keyword>
<dbReference type="OrthoDB" id="166746at2759"/>
<evidence type="ECO:0000313" key="12">
    <source>
        <dbReference type="Proteomes" id="UP001153620"/>
    </source>
</evidence>
<gene>
    <name evidence="11" type="ORF">CHIRRI_LOCUS12373</name>
</gene>
<evidence type="ECO:0000256" key="8">
    <source>
        <dbReference type="SAM" id="MobiDB-lite"/>
    </source>
</evidence>
<dbReference type="GO" id="GO:0031490">
    <property type="term" value="F:chromatin DNA binding"/>
    <property type="evidence" value="ECO:0007669"/>
    <property type="project" value="TreeGrafter"/>
</dbReference>
<keyword evidence="3" id="KW-0863">Zinc-finger</keyword>
<dbReference type="GO" id="GO:0008270">
    <property type="term" value="F:zinc ion binding"/>
    <property type="evidence" value="ECO:0007669"/>
    <property type="project" value="UniProtKB-KW"/>
</dbReference>
<keyword evidence="6" id="KW-0805">Transcription regulation</keyword>
<dbReference type="EMBL" id="OU895879">
    <property type="protein sequence ID" value="CAG9809552.1"/>
    <property type="molecule type" value="Genomic_DNA"/>
</dbReference>
<evidence type="ECO:0000256" key="7">
    <source>
        <dbReference type="ARBA" id="ARBA00023163"/>
    </source>
</evidence>
<feature type="compositionally biased region" description="Basic residues" evidence="8">
    <location>
        <begin position="691"/>
        <end position="707"/>
    </location>
</feature>
<comment type="similarity">
    <text evidence="1">Belongs to the VEFS (VRN2-EMF2-FIS2-SU(Z)12) family.</text>
</comment>
<dbReference type="GO" id="GO:0016586">
    <property type="term" value="C:RSC-type complex"/>
    <property type="evidence" value="ECO:0007669"/>
    <property type="project" value="TreeGrafter"/>
</dbReference>
<sequence length="707" mass="81648">MPRSRTSDSFKTRKDITPIADTDLFFQTFEKPTQIYRYLKTRFISSPLFLHRTLSYMKGRTSRNNKSRAEFKVNDILSTIQNKDQKPNENENLIIGFLSFYDSHLQTNYVKVETKLEKISYKRRKESAMTQNQIRIGESRVIVNTDNNGTDKLPAVCVSATEFDRLGDNVQTTYQLTFDIESQPFTGSTTDEPSNKYTCYSKTYHAELPVFDKHGRNLLVNGLYHVTALERHAFRPSHMLCWENFPSEADQHIADWAEEVNKYYFAEEDSNPFVTFDKTPKIQLYMEWTRSKITGNNYIPRPKFITDQHNNNKENTSTVNGTATTGTVNGSLLNGHDKSELQLVEKKAFIFQFIVNNSTKQRTEERSDFICPWCSLNCIRIYSLIKHLKLCHARLLFQYVEDAGKARVDVYLNELYDGSYSGAPHDILLGSQRQNGPSRRNVVTNIMVFRPRRPTFKMSEFQEVDDGELEQQRQYISGHNRIYYHSETCIPIMPKELDYDSEGEPDPRWLQRTTKQMIDEFTDVNEGEKELMKLWNLHVMKHGKSSNHSRFVGDCQIALACDLFLKEKGAELLEKNLYRNYVVHLSSMFNYGLISPQTIIGNIRRLNEMLKDDQDENGKLKANRKAHVAKANIKPVVTKREPEKSESQDSKESSNTKVNPKDEKKGGKVDKEKATAKVPSKHNEVNGHTPNSKHKGSLALKRKLSTA</sequence>
<accession>A0A9N9S443</accession>
<keyword evidence="4" id="KW-0862">Zinc</keyword>
<dbReference type="GO" id="GO:0035098">
    <property type="term" value="C:ESC/E(Z) complex"/>
    <property type="evidence" value="ECO:0007669"/>
    <property type="project" value="TreeGrafter"/>
</dbReference>
<evidence type="ECO:0000256" key="5">
    <source>
        <dbReference type="ARBA" id="ARBA00022853"/>
    </source>
</evidence>
<dbReference type="CDD" id="cd21750">
    <property type="entry name" value="ZnB-Zn_SUZ12"/>
    <property type="match status" value="1"/>
</dbReference>
<protein>
    <recommendedName>
        <fullName evidence="13">Polycomb protein VEFS-Box domain-containing protein</fullName>
    </recommendedName>
</protein>
<evidence type="ECO:0008006" key="13">
    <source>
        <dbReference type="Google" id="ProtNLM"/>
    </source>
</evidence>
<organism evidence="11 12">
    <name type="scientific">Chironomus riparius</name>
    <dbReference type="NCBI Taxonomy" id="315576"/>
    <lineage>
        <taxon>Eukaryota</taxon>
        <taxon>Metazoa</taxon>
        <taxon>Ecdysozoa</taxon>
        <taxon>Arthropoda</taxon>
        <taxon>Hexapoda</taxon>
        <taxon>Insecta</taxon>
        <taxon>Pterygota</taxon>
        <taxon>Neoptera</taxon>
        <taxon>Endopterygota</taxon>
        <taxon>Diptera</taxon>
        <taxon>Nematocera</taxon>
        <taxon>Chironomoidea</taxon>
        <taxon>Chironomidae</taxon>
        <taxon>Chironominae</taxon>
        <taxon>Chironomus</taxon>
    </lineage>
</organism>
<dbReference type="Pfam" id="PF23320">
    <property type="entry name" value="Zn_SUZ12"/>
    <property type="match status" value="1"/>
</dbReference>
<dbReference type="PANTHER" id="PTHR22597:SF0">
    <property type="entry name" value="POLYCOMB PROTEIN SUZ12"/>
    <property type="match status" value="1"/>
</dbReference>
<evidence type="ECO:0000256" key="2">
    <source>
        <dbReference type="ARBA" id="ARBA00022723"/>
    </source>
</evidence>
<dbReference type="CDD" id="cd21551">
    <property type="entry name" value="VEFS-box_SUZ12"/>
    <property type="match status" value="1"/>
</dbReference>
<dbReference type="GO" id="GO:0006325">
    <property type="term" value="P:chromatin organization"/>
    <property type="evidence" value="ECO:0007669"/>
    <property type="project" value="UniProtKB-KW"/>
</dbReference>
<reference evidence="11" key="1">
    <citation type="submission" date="2022-01" db="EMBL/GenBank/DDBJ databases">
        <authorList>
            <person name="King R."/>
        </authorList>
    </citation>
    <scope>NUCLEOTIDE SEQUENCE</scope>
</reference>
<keyword evidence="2" id="KW-0479">Metal-binding</keyword>
<evidence type="ECO:0000256" key="4">
    <source>
        <dbReference type="ARBA" id="ARBA00022833"/>
    </source>
</evidence>
<evidence type="ECO:0000256" key="6">
    <source>
        <dbReference type="ARBA" id="ARBA00023015"/>
    </source>
</evidence>
<keyword evidence="12" id="KW-1185">Reference proteome</keyword>
<dbReference type="CDD" id="cd21740">
    <property type="entry name" value="C2_II_SUZ12"/>
    <property type="match status" value="1"/>
</dbReference>
<dbReference type="Proteomes" id="UP001153620">
    <property type="component" value="Chromosome 3"/>
</dbReference>
<dbReference type="AlphaFoldDB" id="A0A9N9S443"/>